<feature type="compositionally biased region" description="Low complexity" evidence="8">
    <location>
        <begin position="1043"/>
        <end position="1058"/>
    </location>
</feature>
<feature type="compositionally biased region" description="Polar residues" evidence="8">
    <location>
        <begin position="1158"/>
        <end position="1171"/>
    </location>
</feature>
<name>A0A8H6C009_CANAX</name>
<proteinExistence type="predicted"/>
<feature type="region of interest" description="Disordered" evidence="8">
    <location>
        <begin position="174"/>
        <end position="229"/>
    </location>
</feature>
<evidence type="ECO:0000256" key="3">
    <source>
        <dbReference type="ARBA" id="ARBA00022737"/>
    </source>
</evidence>
<keyword evidence="5" id="KW-0862">Zinc</keyword>
<evidence type="ECO:0000256" key="1">
    <source>
        <dbReference type="ARBA" id="ARBA00004123"/>
    </source>
</evidence>
<dbReference type="InterPro" id="IPR013087">
    <property type="entry name" value="Znf_C2H2_type"/>
</dbReference>
<evidence type="ECO:0000313" key="12">
    <source>
        <dbReference type="Proteomes" id="UP000536275"/>
    </source>
</evidence>
<dbReference type="PROSITE" id="PS00028">
    <property type="entry name" value="ZINC_FINGER_C2H2_1"/>
    <property type="match status" value="2"/>
</dbReference>
<evidence type="ECO:0000256" key="4">
    <source>
        <dbReference type="ARBA" id="ARBA00022771"/>
    </source>
</evidence>
<dbReference type="PANTHER" id="PTHR40626">
    <property type="entry name" value="MIP31509P"/>
    <property type="match status" value="1"/>
</dbReference>
<feature type="domain" description="C2H2-type" evidence="10">
    <location>
        <begin position="35"/>
        <end position="64"/>
    </location>
</feature>
<reference evidence="11 12" key="1">
    <citation type="submission" date="2020-03" db="EMBL/GenBank/DDBJ databases">
        <title>FDA dAtabase for Regulatory Grade micrObial Sequences (FDA-ARGOS): Supporting development and validation of Infectious Disease Dx tests.</title>
        <authorList>
            <person name="Campos J."/>
            <person name="Goldberg B."/>
            <person name="Tallon L."/>
            <person name="Sadzewicz L."/>
            <person name="Vavikolanu K."/>
            <person name="Mehta A."/>
            <person name="Aluvathingal J."/>
            <person name="Nadendla S."/>
            <person name="Nandy P."/>
            <person name="Geyer C."/>
            <person name="Yan Y."/>
            <person name="Sichtig H."/>
        </authorList>
    </citation>
    <scope>NUCLEOTIDE SEQUENCE [LARGE SCALE GENOMIC DNA]</scope>
    <source>
        <strain evidence="11 12">FDAARGOS_656</strain>
    </source>
</reference>
<feature type="region of interest" description="Disordered" evidence="8">
    <location>
        <begin position="1043"/>
        <end position="1187"/>
    </location>
</feature>
<keyword evidence="3" id="KW-0677">Repeat</keyword>
<feature type="region of interest" description="Disordered" evidence="8">
    <location>
        <begin position="1005"/>
        <end position="1030"/>
    </location>
</feature>
<evidence type="ECO:0000256" key="2">
    <source>
        <dbReference type="ARBA" id="ARBA00022723"/>
    </source>
</evidence>
<dbReference type="Proteomes" id="UP000536275">
    <property type="component" value="Unassembled WGS sequence"/>
</dbReference>
<protein>
    <recommendedName>
        <fullName evidence="10">C2H2-type domain-containing protein</fullName>
    </recommendedName>
</protein>
<keyword evidence="9" id="KW-0472">Membrane</keyword>
<evidence type="ECO:0000256" key="8">
    <source>
        <dbReference type="SAM" id="MobiDB-lite"/>
    </source>
</evidence>
<organism evidence="11 12">
    <name type="scientific">Candida albicans</name>
    <name type="common">Yeast</name>
    <dbReference type="NCBI Taxonomy" id="5476"/>
    <lineage>
        <taxon>Eukaryota</taxon>
        <taxon>Fungi</taxon>
        <taxon>Dikarya</taxon>
        <taxon>Ascomycota</taxon>
        <taxon>Saccharomycotina</taxon>
        <taxon>Pichiomycetes</taxon>
        <taxon>Debaryomycetaceae</taxon>
        <taxon>Candida/Lodderomyces clade</taxon>
        <taxon>Candida</taxon>
    </lineage>
</organism>
<feature type="compositionally biased region" description="Polar residues" evidence="8">
    <location>
        <begin position="59"/>
        <end position="83"/>
    </location>
</feature>
<dbReference type="GO" id="GO:0008270">
    <property type="term" value="F:zinc ion binding"/>
    <property type="evidence" value="ECO:0007669"/>
    <property type="project" value="UniProtKB-KW"/>
</dbReference>
<feature type="transmembrane region" description="Helical" evidence="9">
    <location>
        <begin position="716"/>
        <end position="735"/>
    </location>
</feature>
<dbReference type="Gene3D" id="3.30.160.60">
    <property type="entry name" value="Classic Zinc Finger"/>
    <property type="match status" value="2"/>
</dbReference>
<feature type="region of interest" description="Disordered" evidence="8">
    <location>
        <begin position="59"/>
        <end position="129"/>
    </location>
</feature>
<feature type="transmembrane region" description="Helical" evidence="9">
    <location>
        <begin position="676"/>
        <end position="696"/>
    </location>
</feature>
<keyword evidence="2" id="KW-0479">Metal-binding</keyword>
<accession>A0A8H6C009</accession>
<dbReference type="InterPro" id="IPR051059">
    <property type="entry name" value="VerF-like"/>
</dbReference>
<evidence type="ECO:0000259" key="10">
    <source>
        <dbReference type="PROSITE" id="PS50157"/>
    </source>
</evidence>
<sequence length="1187" mass="137166">MAAQKKYICAFCARAFTRSEHKQRHERSHTNEKPFHCLHCTSSFVRRDLLQRHCRTVHHTNLNPSTLPSNKSLKNPTTNPLDLSNNEGTTTTTKTGNRKNNSNKNGAKNDKSTNPNPAVSNDDNRSSVGDITTQLPFQVQFNTQLPYQQQQQQQQQQQYPILQNQGIPMKQSFSMESDQHSLTTFDSPTSSLGVSMTPSGSTNSEIVLQQQQQTTKRRKRSQENNSNNNTKLIAKELNHDLVHLLSITKKLTTLLQHYDNVKVNITDSFLIGYVHIQQQAKNFTIFEKILKDLVYYLNTYHINNLQQQNQFPPSQQQNHYTINHFKIGISYCVIALGFLIDHKPNRAIQFFKKSWNLLIKTLIPQYNSNNNLLDQIEILYNLFLLCYIYLQFNLETFDINEKQHEHHSYEQGDEHEDHHQEQVYINNQVILNYLNDISFIIASNLKDVATNNLIDHNLNLFWNIYILLSSYITKEPPKIHQILLNKNLKQNDTLVSLMQKFSKSFINMDMDDEQLKLVVVAALNNELKLYFNDTVDEFEPENSKNKRKFIYDNRNVLHNAIILINKSINFYNPSASLVNDAKMFELKLFELFKKNLIINSPMKYHELFNNYIFIPQHYYHWQLLTLTLKEINQNNVIFNQIHSILTTTTGSNVCFSFIDFENLLKNSFLNYKANPIVINNNLLIISYPIIILSNYLNLDNLMTSMGQMNQLQFINLNIFIIEWYLIMMKVLIIIWDDTLIDFEDNYILQTLMYILLDNKSCLLKRLNIDTSKLEYDVNCERLSFNQKWFWIIKLKFDSIFENWMNFLKNKNNNVTNNSNVTNTSTTGITNTNHNHNDSYLHHFNVNVSNFKFNLNKYLNEYFVTGDFKFREQLDQNDPDQFQGSMSMDEEPDFTTAMQTSQTINSFMPIHNHNSRNQVYQQHNQDTPMTSRRDSTNINENNIAQTSSFISNSNYQGSNSNNMINYNEFQDRNYKRSSSITLGILAQTVAENSNISSNGIVSPQLNSQTSTATSTTNGNVSTSVKAPRSYSQPQTLPFLYQSMQPHQQSQPPLSQQQQQQHHHRQTHRHRHSQPSMMQQSTSHEGFSQPPAPPHLQQHHQSLNGNGNIGSTDNGVHNSTYSSYSVYPPPPPILSSMSNTNGHTNSTAATTTTTTTTTTDSIVQGATGMTTSAAHEPNKADVLLPPIRH</sequence>
<dbReference type="SMART" id="SM00355">
    <property type="entry name" value="ZnF_C2H2"/>
    <property type="match status" value="2"/>
</dbReference>
<comment type="caution">
    <text evidence="11">The sequence shown here is derived from an EMBL/GenBank/DDBJ whole genome shotgun (WGS) entry which is preliminary data.</text>
</comment>
<dbReference type="SUPFAM" id="SSF57667">
    <property type="entry name" value="beta-beta-alpha zinc fingers"/>
    <property type="match status" value="1"/>
</dbReference>
<gene>
    <name evidence="11" type="ORF">FOB64_002017</name>
</gene>
<evidence type="ECO:0000256" key="7">
    <source>
        <dbReference type="PROSITE-ProRule" id="PRU00042"/>
    </source>
</evidence>
<feature type="compositionally biased region" description="Basic residues" evidence="8">
    <location>
        <begin position="1059"/>
        <end position="1071"/>
    </location>
</feature>
<feature type="compositionally biased region" description="Low complexity" evidence="8">
    <location>
        <begin position="84"/>
        <end position="106"/>
    </location>
</feature>
<evidence type="ECO:0000256" key="6">
    <source>
        <dbReference type="ARBA" id="ARBA00023242"/>
    </source>
</evidence>
<dbReference type="EMBL" id="JABWAD010000022">
    <property type="protein sequence ID" value="KAF6070958.1"/>
    <property type="molecule type" value="Genomic_DNA"/>
</dbReference>
<evidence type="ECO:0000256" key="5">
    <source>
        <dbReference type="ARBA" id="ARBA00022833"/>
    </source>
</evidence>
<keyword evidence="9" id="KW-1133">Transmembrane helix</keyword>
<dbReference type="GO" id="GO:0000785">
    <property type="term" value="C:chromatin"/>
    <property type="evidence" value="ECO:0007669"/>
    <property type="project" value="TreeGrafter"/>
</dbReference>
<keyword evidence="9" id="KW-0812">Transmembrane</keyword>
<keyword evidence="6" id="KW-0539">Nucleus</keyword>
<feature type="compositionally biased region" description="Polar residues" evidence="8">
    <location>
        <begin position="1100"/>
        <end position="1116"/>
    </location>
</feature>
<feature type="compositionally biased region" description="Polar residues" evidence="8">
    <location>
        <begin position="113"/>
        <end position="129"/>
    </location>
</feature>
<keyword evidence="4 7" id="KW-0863">Zinc-finger</keyword>
<evidence type="ECO:0000256" key="9">
    <source>
        <dbReference type="SAM" id="Phobius"/>
    </source>
</evidence>
<dbReference type="PROSITE" id="PS50157">
    <property type="entry name" value="ZINC_FINGER_C2H2_2"/>
    <property type="match status" value="2"/>
</dbReference>
<feature type="compositionally biased region" description="Low complexity" evidence="8">
    <location>
        <begin position="1005"/>
        <end position="1022"/>
    </location>
</feature>
<feature type="domain" description="C2H2-type" evidence="10">
    <location>
        <begin position="7"/>
        <end position="34"/>
    </location>
</feature>
<feature type="compositionally biased region" description="Low complexity" evidence="8">
    <location>
        <begin position="1145"/>
        <end position="1157"/>
    </location>
</feature>
<feature type="compositionally biased region" description="Polar residues" evidence="8">
    <location>
        <begin position="174"/>
        <end position="208"/>
    </location>
</feature>
<dbReference type="GO" id="GO:0000981">
    <property type="term" value="F:DNA-binding transcription factor activity, RNA polymerase II-specific"/>
    <property type="evidence" value="ECO:0007669"/>
    <property type="project" value="InterPro"/>
</dbReference>
<dbReference type="GO" id="GO:0000978">
    <property type="term" value="F:RNA polymerase II cis-regulatory region sequence-specific DNA binding"/>
    <property type="evidence" value="ECO:0007669"/>
    <property type="project" value="InterPro"/>
</dbReference>
<dbReference type="InterPro" id="IPR036236">
    <property type="entry name" value="Znf_C2H2_sf"/>
</dbReference>
<dbReference type="GO" id="GO:0005634">
    <property type="term" value="C:nucleus"/>
    <property type="evidence" value="ECO:0007669"/>
    <property type="project" value="UniProtKB-SubCell"/>
</dbReference>
<feature type="compositionally biased region" description="Polar residues" evidence="8">
    <location>
        <begin position="1075"/>
        <end position="1084"/>
    </location>
</feature>
<evidence type="ECO:0000313" key="11">
    <source>
        <dbReference type="EMBL" id="KAF6070958.1"/>
    </source>
</evidence>
<comment type="subcellular location">
    <subcellularLocation>
        <location evidence="1">Nucleus</location>
    </subcellularLocation>
</comment>
<dbReference type="AlphaFoldDB" id="A0A8H6C009"/>
<dbReference type="PANTHER" id="PTHR40626:SF34">
    <property type="entry name" value="ZINC FINGER PROTEIN YGR067C"/>
    <property type="match status" value="1"/>
</dbReference>